<evidence type="ECO:0008006" key="3">
    <source>
        <dbReference type="Google" id="ProtNLM"/>
    </source>
</evidence>
<comment type="caution">
    <text evidence="1">The sequence shown here is derived from an EMBL/GenBank/DDBJ whole genome shotgun (WGS) entry which is preliminary data.</text>
</comment>
<reference evidence="1 2" key="1">
    <citation type="submission" date="2017-07" db="EMBL/GenBank/DDBJ databases">
        <title>First draft Genome Sequence of Nocardia cerradoensis isolated from human infection.</title>
        <authorList>
            <person name="Carrasco G."/>
        </authorList>
    </citation>
    <scope>NUCLEOTIDE SEQUENCE [LARGE SCALE GENOMIC DNA]</scope>
    <source>
        <strain evidence="1 2">CNM20130759</strain>
    </source>
</reference>
<protein>
    <recommendedName>
        <fullName evidence="3">HD domain-containing protein</fullName>
    </recommendedName>
</protein>
<name>A0A231H1E9_9NOCA</name>
<evidence type="ECO:0000313" key="2">
    <source>
        <dbReference type="Proteomes" id="UP000215506"/>
    </source>
</evidence>
<evidence type="ECO:0000313" key="1">
    <source>
        <dbReference type="EMBL" id="OXR42685.1"/>
    </source>
</evidence>
<dbReference type="RefSeq" id="WP_094026727.1">
    <property type="nucleotide sequence ID" value="NZ_NGAF01000012.1"/>
</dbReference>
<accession>A0A231H1E9</accession>
<dbReference type="Proteomes" id="UP000215506">
    <property type="component" value="Unassembled WGS sequence"/>
</dbReference>
<gene>
    <name evidence="1" type="ORF">B7C42_05021</name>
</gene>
<sequence>MIVRTEHPIVTAVLDRHRDDLGDDLTTYRNHVLRCLNYHRALLDTPLPEAAVLAWAVHDLGIWTAGTFDYLAPSSALAEEYAAEFAISDHQAVRRMVLDHHRVRAVDDPVAESFRIADRIDVSGGLLRGGLPRAEVRAVVAALPYHGFHRFLAESAARWALRHPLRPLPMLRW</sequence>
<dbReference type="EMBL" id="NGAF01000012">
    <property type="protein sequence ID" value="OXR42685.1"/>
    <property type="molecule type" value="Genomic_DNA"/>
</dbReference>
<dbReference type="SUPFAM" id="SSF109604">
    <property type="entry name" value="HD-domain/PDEase-like"/>
    <property type="match status" value="1"/>
</dbReference>
<dbReference type="AlphaFoldDB" id="A0A231H1E9"/>
<keyword evidence="2" id="KW-1185">Reference proteome</keyword>
<organism evidence="1 2">
    <name type="scientific">Nocardia cerradoensis</name>
    <dbReference type="NCBI Taxonomy" id="85688"/>
    <lineage>
        <taxon>Bacteria</taxon>
        <taxon>Bacillati</taxon>
        <taxon>Actinomycetota</taxon>
        <taxon>Actinomycetes</taxon>
        <taxon>Mycobacteriales</taxon>
        <taxon>Nocardiaceae</taxon>
        <taxon>Nocardia</taxon>
    </lineage>
</organism>
<proteinExistence type="predicted"/>